<dbReference type="AlphaFoldDB" id="A0A081BZS0"/>
<dbReference type="PANTHER" id="PTHR45689">
    <property type="entry name" value="I[[H]] CHANNEL, ISOFORM E"/>
    <property type="match status" value="1"/>
</dbReference>
<dbReference type="InterPro" id="IPR000595">
    <property type="entry name" value="cNMP-bd_dom"/>
</dbReference>
<proteinExistence type="predicted"/>
<reference evidence="2" key="1">
    <citation type="journal article" date="2015" name="PeerJ">
        <title>First genomic representation of candidate bacterial phylum KSB3 points to enhanced environmental sensing as a trigger of wastewater bulking.</title>
        <authorList>
            <person name="Sekiguchi Y."/>
            <person name="Ohashi A."/>
            <person name="Parks D.H."/>
            <person name="Yamauchi T."/>
            <person name="Tyson G.W."/>
            <person name="Hugenholtz P."/>
        </authorList>
    </citation>
    <scope>NUCLEOTIDE SEQUENCE [LARGE SCALE GENOMIC DNA]</scope>
</reference>
<dbReference type="EMBL" id="DF820466">
    <property type="protein sequence ID" value="GAK57825.1"/>
    <property type="molecule type" value="Genomic_DNA"/>
</dbReference>
<dbReference type="PROSITE" id="PS50042">
    <property type="entry name" value="CNMP_BINDING_3"/>
    <property type="match status" value="1"/>
</dbReference>
<dbReference type="Pfam" id="PF00027">
    <property type="entry name" value="cNMP_binding"/>
    <property type="match status" value="1"/>
</dbReference>
<evidence type="ECO:0000259" key="1">
    <source>
        <dbReference type="PROSITE" id="PS50042"/>
    </source>
</evidence>
<name>A0A081BZS0_VECG1</name>
<keyword evidence="3" id="KW-1185">Reference proteome</keyword>
<dbReference type="PROSITE" id="PS00889">
    <property type="entry name" value="CNMP_BINDING_2"/>
    <property type="match status" value="1"/>
</dbReference>
<dbReference type="PRINTS" id="PR00103">
    <property type="entry name" value="CAMPKINASE"/>
</dbReference>
<feature type="domain" description="Cyclic nucleotide-binding" evidence="1">
    <location>
        <begin position="3"/>
        <end position="104"/>
    </location>
</feature>
<organism evidence="2">
    <name type="scientific">Vecturithrix granuli</name>
    <dbReference type="NCBI Taxonomy" id="1499967"/>
    <lineage>
        <taxon>Bacteria</taxon>
        <taxon>Candidatus Moduliflexota</taxon>
        <taxon>Candidatus Vecturitrichia</taxon>
        <taxon>Candidatus Vecturitrichales</taxon>
        <taxon>Candidatus Vecturitrichaceae</taxon>
        <taxon>Candidatus Vecturithrix</taxon>
    </lineage>
</organism>
<dbReference type="InterPro" id="IPR018490">
    <property type="entry name" value="cNMP-bd_dom_sf"/>
</dbReference>
<dbReference type="GO" id="GO:0003254">
    <property type="term" value="P:regulation of membrane depolarization"/>
    <property type="evidence" value="ECO:0007669"/>
    <property type="project" value="TreeGrafter"/>
</dbReference>
<dbReference type="eggNOG" id="COG0664">
    <property type="taxonomic scope" value="Bacteria"/>
</dbReference>
<dbReference type="InterPro" id="IPR051413">
    <property type="entry name" value="K/Na_HCN_channel"/>
</dbReference>
<dbReference type="HOGENOM" id="CLU_075053_16_0_0"/>
<protein>
    <submittedName>
        <fullName evidence="2">Cyclic nucleotide-binding protein</fullName>
    </submittedName>
</protein>
<gene>
    <name evidence="2" type="ORF">U27_04792</name>
</gene>
<evidence type="ECO:0000313" key="3">
    <source>
        <dbReference type="Proteomes" id="UP000030661"/>
    </source>
</evidence>
<dbReference type="Proteomes" id="UP000030661">
    <property type="component" value="Unassembled WGS sequence"/>
</dbReference>
<dbReference type="PANTHER" id="PTHR45689:SF5">
    <property type="entry name" value="I[[H]] CHANNEL, ISOFORM E"/>
    <property type="match status" value="1"/>
</dbReference>
<sequence length="152" mass="17477">MPIFGGIRADILEYLLEIAEIVSVPAGQYFFREQDRGNSMYVLEKGEVSVVKSWQGQDYPLTRFHEGDCFGEMSLIDLGPRTASVLAIEDCSAIKLSNGNILKIYQKDLEQFTLIQMNIGREISRRLRHMDEAMFQERVDAHRIPYYPEIIA</sequence>
<evidence type="ECO:0000313" key="2">
    <source>
        <dbReference type="EMBL" id="GAK57825.1"/>
    </source>
</evidence>
<dbReference type="InterPro" id="IPR018488">
    <property type="entry name" value="cNMP-bd_CS"/>
</dbReference>
<dbReference type="GO" id="GO:0005249">
    <property type="term" value="F:voltage-gated potassium channel activity"/>
    <property type="evidence" value="ECO:0007669"/>
    <property type="project" value="TreeGrafter"/>
</dbReference>
<dbReference type="GO" id="GO:0035725">
    <property type="term" value="P:sodium ion transmembrane transport"/>
    <property type="evidence" value="ECO:0007669"/>
    <property type="project" value="TreeGrafter"/>
</dbReference>
<dbReference type="Gene3D" id="2.60.120.10">
    <property type="entry name" value="Jelly Rolls"/>
    <property type="match status" value="1"/>
</dbReference>
<dbReference type="CDD" id="cd00038">
    <property type="entry name" value="CAP_ED"/>
    <property type="match status" value="1"/>
</dbReference>
<dbReference type="SMART" id="SM00100">
    <property type="entry name" value="cNMP"/>
    <property type="match status" value="1"/>
</dbReference>
<dbReference type="STRING" id="1499967.U27_04792"/>
<dbReference type="InterPro" id="IPR014710">
    <property type="entry name" value="RmlC-like_jellyroll"/>
</dbReference>
<accession>A0A081BZS0</accession>
<dbReference type="SUPFAM" id="SSF51206">
    <property type="entry name" value="cAMP-binding domain-like"/>
    <property type="match status" value="1"/>
</dbReference>
<dbReference type="GO" id="GO:0098855">
    <property type="term" value="C:HCN channel complex"/>
    <property type="evidence" value="ECO:0007669"/>
    <property type="project" value="TreeGrafter"/>
</dbReference>